<keyword evidence="7" id="KW-0472">Membrane</keyword>
<evidence type="ECO:0000256" key="1">
    <source>
        <dbReference type="ARBA" id="ARBA00004167"/>
    </source>
</evidence>
<keyword evidence="4" id="KW-0732">Signal</keyword>
<feature type="disulfide bond" evidence="11">
    <location>
        <begin position="261"/>
        <end position="273"/>
    </location>
</feature>
<dbReference type="PANTHER" id="PTHR22722">
    <property type="entry name" value="LOW-DENSITY LIPOPROTEIN RECEPTOR-RELATED PROTEIN 2-RELATED"/>
    <property type="match status" value="1"/>
</dbReference>
<feature type="disulfide bond" evidence="11">
    <location>
        <begin position="164"/>
        <end position="182"/>
    </location>
</feature>
<feature type="region of interest" description="Disordered" evidence="12">
    <location>
        <begin position="195"/>
        <end position="216"/>
    </location>
</feature>
<dbReference type="EMBL" id="JAFBMS010000056">
    <property type="protein sequence ID" value="KAG9339275.1"/>
    <property type="molecule type" value="Genomic_DNA"/>
</dbReference>
<feature type="disulfide bond" evidence="11">
    <location>
        <begin position="268"/>
        <end position="286"/>
    </location>
</feature>
<evidence type="ECO:0000313" key="15">
    <source>
        <dbReference type="Proteomes" id="UP000824540"/>
    </source>
</evidence>
<dbReference type="Proteomes" id="UP000824540">
    <property type="component" value="Unassembled WGS sequence"/>
</dbReference>
<sequence length="303" mass="33404">MIAALQTGSVSSADPYPDTGLISPFPVYYRALVNFTDSFVYGPELDDIYSNAFQEISDAVVDTLESEYNRITGVQTVSVVLIRKIGDNVFVELDVASDYNFNDEQIRSVLYSVVNEGSIASYITSVQGFNFRRLGEARTPPPAEPISFPVVPSPRSCLEGEFTCLDGGCIPQEYYCDKRPDCQDMSDELECETLRPPEIAPTPPKALPEREPPRAPVGGPCAADQATCQNGQCIPRDYLCDGERDCPDGSDEIKCGTPSPCEPNEFKCQNGRCALKLWRCDGDNDCGDNSDESYCRKYRVCPL</sequence>
<dbReference type="GO" id="GO:0016324">
    <property type="term" value="C:apical plasma membrane"/>
    <property type="evidence" value="ECO:0007669"/>
    <property type="project" value="TreeGrafter"/>
</dbReference>
<dbReference type="GO" id="GO:0006898">
    <property type="term" value="P:receptor-mediated endocytosis"/>
    <property type="evidence" value="ECO:0007669"/>
    <property type="project" value="TreeGrafter"/>
</dbReference>
<evidence type="ECO:0000256" key="5">
    <source>
        <dbReference type="ARBA" id="ARBA00022737"/>
    </source>
</evidence>
<feature type="domain" description="SEA" evidence="13">
    <location>
        <begin position="25"/>
        <end position="139"/>
    </location>
</feature>
<comment type="caution">
    <text evidence="14">The sequence shown here is derived from an EMBL/GenBank/DDBJ whole genome shotgun (WGS) entry which is preliminary data.</text>
</comment>
<dbReference type="FunFam" id="4.10.400.10:FF:000058">
    <property type="entry name" value="Basement membrane-specific heparan sulfate proteoglycan core protein"/>
    <property type="match status" value="1"/>
</dbReference>
<dbReference type="GO" id="GO:0043235">
    <property type="term" value="C:receptor complex"/>
    <property type="evidence" value="ECO:0007669"/>
    <property type="project" value="TreeGrafter"/>
</dbReference>
<keyword evidence="5" id="KW-0677">Repeat</keyword>
<dbReference type="SMART" id="SM00200">
    <property type="entry name" value="SEA"/>
    <property type="match status" value="1"/>
</dbReference>
<protein>
    <recommendedName>
        <fullName evidence="13">SEA domain-containing protein</fullName>
    </recommendedName>
</protein>
<dbReference type="InterPro" id="IPR036055">
    <property type="entry name" value="LDL_receptor-like_sf"/>
</dbReference>
<gene>
    <name evidence="14" type="ORF">JZ751_023975</name>
</gene>
<dbReference type="PANTHER" id="PTHR22722:SF14">
    <property type="entry name" value="MEGALIN, ISOFORM A"/>
    <property type="match status" value="1"/>
</dbReference>
<dbReference type="PRINTS" id="PR00261">
    <property type="entry name" value="LDLRECEPTOR"/>
</dbReference>
<keyword evidence="8 11" id="KW-1015">Disulfide bond</keyword>
<reference evidence="14" key="1">
    <citation type="thesis" date="2021" institute="BYU ScholarsArchive" country="Provo, UT, USA">
        <title>Applications of and Algorithms for Genome Assembly and Genomic Analyses with an Emphasis on Marine Teleosts.</title>
        <authorList>
            <person name="Pickett B.D."/>
        </authorList>
    </citation>
    <scope>NUCLEOTIDE SEQUENCE</scope>
    <source>
        <strain evidence="14">HI-2016</strain>
    </source>
</reference>
<dbReference type="GO" id="GO:0005737">
    <property type="term" value="C:cytoplasm"/>
    <property type="evidence" value="ECO:0007669"/>
    <property type="project" value="UniProtKB-ARBA"/>
</dbReference>
<evidence type="ECO:0000256" key="7">
    <source>
        <dbReference type="ARBA" id="ARBA00023136"/>
    </source>
</evidence>
<dbReference type="InterPro" id="IPR002172">
    <property type="entry name" value="LDrepeatLR_classA_rpt"/>
</dbReference>
<dbReference type="InterPro" id="IPR000082">
    <property type="entry name" value="SEA_dom"/>
</dbReference>
<dbReference type="GO" id="GO:0042562">
    <property type="term" value="F:hormone binding"/>
    <property type="evidence" value="ECO:0007669"/>
    <property type="project" value="TreeGrafter"/>
</dbReference>
<dbReference type="PROSITE" id="PS01209">
    <property type="entry name" value="LDLRA_1"/>
    <property type="match status" value="2"/>
</dbReference>
<dbReference type="PROSITE" id="PS50068">
    <property type="entry name" value="LDLRA_2"/>
    <property type="match status" value="3"/>
</dbReference>
<dbReference type="CDD" id="cd00112">
    <property type="entry name" value="LDLa"/>
    <property type="match status" value="3"/>
</dbReference>
<proteinExistence type="predicted"/>
<feature type="disulfide bond" evidence="11">
    <location>
        <begin position="280"/>
        <end position="295"/>
    </location>
</feature>
<evidence type="ECO:0000256" key="12">
    <source>
        <dbReference type="SAM" id="MobiDB-lite"/>
    </source>
</evidence>
<evidence type="ECO:0000256" key="6">
    <source>
        <dbReference type="ARBA" id="ARBA00022989"/>
    </source>
</evidence>
<feature type="disulfide bond" evidence="11">
    <location>
        <begin position="221"/>
        <end position="233"/>
    </location>
</feature>
<comment type="subcellular location">
    <subcellularLocation>
        <location evidence="1">Membrane</location>
        <topology evidence="1">Single-pass membrane protein</topology>
    </subcellularLocation>
</comment>
<keyword evidence="10" id="KW-0325">Glycoprotein</keyword>
<dbReference type="FunFam" id="4.10.400.10:FF:000034">
    <property type="entry name" value="Low-density lipoprotein receptor-related protein 2"/>
    <property type="match status" value="1"/>
</dbReference>
<dbReference type="SMART" id="SM00192">
    <property type="entry name" value="LDLa"/>
    <property type="match status" value="3"/>
</dbReference>
<feature type="disulfide bond" evidence="11">
    <location>
        <begin position="228"/>
        <end position="246"/>
    </location>
</feature>
<keyword evidence="2" id="KW-0245">EGF-like domain</keyword>
<dbReference type="InterPro" id="IPR023415">
    <property type="entry name" value="LDLR_class-A_CS"/>
</dbReference>
<keyword evidence="15" id="KW-1185">Reference proteome</keyword>
<evidence type="ECO:0000256" key="9">
    <source>
        <dbReference type="ARBA" id="ARBA00023170"/>
    </source>
</evidence>
<feature type="disulfide bond" evidence="11">
    <location>
        <begin position="176"/>
        <end position="191"/>
    </location>
</feature>
<dbReference type="AlphaFoldDB" id="A0A8T2NFY1"/>
<evidence type="ECO:0000256" key="10">
    <source>
        <dbReference type="ARBA" id="ARBA00023180"/>
    </source>
</evidence>
<dbReference type="Pfam" id="PF00057">
    <property type="entry name" value="Ldl_recept_a"/>
    <property type="match status" value="3"/>
</dbReference>
<evidence type="ECO:0000313" key="14">
    <source>
        <dbReference type="EMBL" id="KAG9339275.1"/>
    </source>
</evidence>
<dbReference type="FunFam" id="4.10.400.10:FF:000088">
    <property type="entry name" value="Heparan sulfate proteoglycan 2"/>
    <property type="match status" value="1"/>
</dbReference>
<evidence type="ECO:0000259" key="13">
    <source>
        <dbReference type="SMART" id="SM00200"/>
    </source>
</evidence>
<accession>A0A8T2NFY1</accession>
<keyword evidence="3" id="KW-0812">Transmembrane</keyword>
<evidence type="ECO:0000256" key="11">
    <source>
        <dbReference type="PROSITE-ProRule" id="PRU00124"/>
    </source>
</evidence>
<dbReference type="Gene3D" id="4.10.400.10">
    <property type="entry name" value="Low-density Lipoprotein Receptor"/>
    <property type="match status" value="3"/>
</dbReference>
<organism evidence="14 15">
    <name type="scientific">Albula glossodonta</name>
    <name type="common">roundjaw bonefish</name>
    <dbReference type="NCBI Taxonomy" id="121402"/>
    <lineage>
        <taxon>Eukaryota</taxon>
        <taxon>Metazoa</taxon>
        <taxon>Chordata</taxon>
        <taxon>Craniata</taxon>
        <taxon>Vertebrata</taxon>
        <taxon>Euteleostomi</taxon>
        <taxon>Actinopterygii</taxon>
        <taxon>Neopterygii</taxon>
        <taxon>Teleostei</taxon>
        <taxon>Albuliformes</taxon>
        <taxon>Albulidae</taxon>
        <taxon>Albula</taxon>
    </lineage>
</organism>
<name>A0A8T2NFY1_9TELE</name>
<evidence type="ECO:0000256" key="3">
    <source>
        <dbReference type="ARBA" id="ARBA00022692"/>
    </source>
</evidence>
<evidence type="ECO:0000256" key="8">
    <source>
        <dbReference type="ARBA" id="ARBA00023157"/>
    </source>
</evidence>
<dbReference type="OrthoDB" id="10055367at2759"/>
<keyword evidence="9" id="KW-0675">Receptor</keyword>
<keyword evidence="6" id="KW-1133">Transmembrane helix</keyword>
<feature type="disulfide bond" evidence="11">
    <location>
        <begin position="240"/>
        <end position="255"/>
    </location>
</feature>
<dbReference type="SUPFAM" id="SSF57424">
    <property type="entry name" value="LDL receptor-like module"/>
    <property type="match status" value="3"/>
</dbReference>
<evidence type="ECO:0000256" key="4">
    <source>
        <dbReference type="ARBA" id="ARBA00022729"/>
    </source>
</evidence>
<dbReference type="InterPro" id="IPR051221">
    <property type="entry name" value="LDLR-related"/>
</dbReference>
<feature type="disulfide bond" evidence="11">
    <location>
        <begin position="157"/>
        <end position="169"/>
    </location>
</feature>
<evidence type="ECO:0000256" key="2">
    <source>
        <dbReference type="ARBA" id="ARBA00022536"/>
    </source>
</evidence>